<evidence type="ECO:0000313" key="1">
    <source>
        <dbReference type="EMBL" id="GKT28030.1"/>
    </source>
</evidence>
<evidence type="ECO:0000313" key="2">
    <source>
        <dbReference type="Proteomes" id="UP001057375"/>
    </source>
</evidence>
<sequence>LADDTTALLADDTTALLAEGGYAFDDDYLPMSELVEDEALVSPLILLERMLQGLSNLSREIVIDALLKRITHKTYQRYRMAQIRDVSQPDLPSLKIIRQLRSKVVRTHRLCQYQCPRSRFDRDESSITRSESFRWMSPLSSIPQYLMKLDTFEHFSPHLSVPTISDGPIVGSKYSHALHAICPGHTAQDERWRRFLINHDEGVTWELYHDFCMIHHIPPIFFIGLMVFMDGIAIDRRRHSALCVRYTCCNLKEEYRNKNHAWHELCVVEECGTEPSMAILKELVNDALALQKGIRILIDGKEIIIKGYLHHIVCDGKQKWINMGTPRGGHHPCTWCHIDGEAMIFADKVGMKRRFSPLSEDEPIDTISYYDETNPLIHSWVRDRLIFSPPDLHCGDLLHDQELGMTLDTIKLFECMLTDPQQKMFNDRLEAFGCRVRLGGGGREGSDCAEFRAFCFPCIWELDRISVRGNATFSFLYDGDRYADEELSTVGRTSILRVNPKKRSVRRRGVTTETHGHLRFKDVLFMTAFGCRVRLGGGGREGSDCAEFRAFCFPCIWELDRISVRGNATFSFLYDGDRYADEELSTVGRTSILRVNPKKRSVRRRGVTTETHGHLRFKDVLFMTVSLDDYVLKMAMAKPGEDVNEIIELARIHRAIWIPLCVLARVISTNRGISKVKPHYITHIEEWIEKCGSLRHYSAQLAAEVLPFLHISESDARVPDICFKEDDYYFFDSANGVIKYQSCVDGIAKGTIYTYFGEQVELACRGYGANIIGLYIYSLTADSGYVALARISEKTKAATAGQLKYEGIDSTKLIVPVRSRK</sequence>
<organism evidence="1 2">
    <name type="scientific">Aduncisulcus paluster</name>
    <dbReference type="NCBI Taxonomy" id="2918883"/>
    <lineage>
        <taxon>Eukaryota</taxon>
        <taxon>Metamonada</taxon>
        <taxon>Carpediemonas-like organisms</taxon>
        <taxon>Aduncisulcus</taxon>
    </lineage>
</organism>
<keyword evidence="2" id="KW-1185">Reference proteome</keyword>
<reference evidence="1" key="1">
    <citation type="submission" date="2022-03" db="EMBL/GenBank/DDBJ databases">
        <title>Draft genome sequence of Aduncisulcus paluster, a free-living microaerophilic Fornicata.</title>
        <authorList>
            <person name="Yuyama I."/>
            <person name="Kume K."/>
            <person name="Tamura T."/>
            <person name="Inagaki Y."/>
            <person name="Hashimoto T."/>
        </authorList>
    </citation>
    <scope>NUCLEOTIDE SEQUENCE</scope>
    <source>
        <strain evidence="1">NY0171</strain>
    </source>
</reference>
<name>A0ABQ5K678_9EUKA</name>
<comment type="caution">
    <text evidence="1">The sequence shown here is derived from an EMBL/GenBank/DDBJ whole genome shotgun (WGS) entry which is preliminary data.</text>
</comment>
<proteinExistence type="predicted"/>
<dbReference type="EMBL" id="BQXS01000126">
    <property type="protein sequence ID" value="GKT28030.1"/>
    <property type="molecule type" value="Genomic_DNA"/>
</dbReference>
<dbReference type="Proteomes" id="UP001057375">
    <property type="component" value="Unassembled WGS sequence"/>
</dbReference>
<feature type="non-terminal residue" evidence="1">
    <location>
        <position position="1"/>
    </location>
</feature>
<accession>A0ABQ5K678</accession>
<gene>
    <name evidence="1" type="ORF">ADUPG1_000370</name>
</gene>
<protein>
    <submittedName>
        <fullName evidence="1">Uncharacterized protein</fullName>
    </submittedName>
</protein>